<evidence type="ECO:0000313" key="4">
    <source>
        <dbReference type="Proteomes" id="UP000316706"/>
    </source>
</evidence>
<organism evidence="3 4">
    <name type="scientific">Actinomadura hallensis</name>
    <dbReference type="NCBI Taxonomy" id="337895"/>
    <lineage>
        <taxon>Bacteria</taxon>
        <taxon>Bacillati</taxon>
        <taxon>Actinomycetota</taxon>
        <taxon>Actinomycetes</taxon>
        <taxon>Streptosporangiales</taxon>
        <taxon>Thermomonosporaceae</taxon>
        <taxon>Actinomadura</taxon>
    </lineage>
</organism>
<evidence type="ECO:0000256" key="2">
    <source>
        <dbReference type="SAM" id="Phobius"/>
    </source>
</evidence>
<keyword evidence="4" id="KW-1185">Reference proteome</keyword>
<keyword evidence="2" id="KW-0472">Membrane</keyword>
<feature type="transmembrane region" description="Helical" evidence="2">
    <location>
        <begin position="374"/>
        <end position="395"/>
    </location>
</feature>
<dbReference type="Proteomes" id="UP000316706">
    <property type="component" value="Unassembled WGS sequence"/>
</dbReference>
<name>A0A543IH68_9ACTN</name>
<sequence>MIERREAAWERPSRTGSHSRTIPRGRLGVMHTGRRIMAERTQWPWPTMALVSFALRFRAAPRKWSTPRWLWTLMALALGMTLLFWAASTAVMVGGGTAVSSVRDRGVPAYVSARTAHAALSDADRAAWESFRSGAAELIGPGQRFRDNLTTAADSLAHIAELDFGGGAERDLLRAVNAQVVTYQGLVEQADATYREGLEVLGYAYLTYASDLLHGEGGLLDRIDEIAKRDLRAVDDRRHSAWGGTAAAIGAAAVGLVLLAVLVYAQVAMARRFRRILNPPLLAASLVLVGLIVWTANAFLHLDRAFDRAWERDLPAFDRVVEAQIGTAQAGASALRAGGPAGQAGGLDVSAVDEARRPLDARLGGAAHGGALTAGLPLLSLAAGGLIFLGVWARLREYGR</sequence>
<accession>A0A543IH68</accession>
<feature type="transmembrane region" description="Helical" evidence="2">
    <location>
        <begin position="71"/>
        <end position="93"/>
    </location>
</feature>
<feature type="transmembrane region" description="Helical" evidence="2">
    <location>
        <begin position="241"/>
        <end position="265"/>
    </location>
</feature>
<feature type="region of interest" description="Disordered" evidence="1">
    <location>
        <begin position="1"/>
        <end position="24"/>
    </location>
</feature>
<keyword evidence="2" id="KW-1133">Transmembrane helix</keyword>
<evidence type="ECO:0000256" key="1">
    <source>
        <dbReference type="SAM" id="MobiDB-lite"/>
    </source>
</evidence>
<comment type="caution">
    <text evidence="3">The sequence shown here is derived from an EMBL/GenBank/DDBJ whole genome shotgun (WGS) entry which is preliminary data.</text>
</comment>
<feature type="compositionally biased region" description="Basic and acidic residues" evidence="1">
    <location>
        <begin position="1"/>
        <end position="13"/>
    </location>
</feature>
<gene>
    <name evidence="3" type="ORF">FHX41_3629</name>
</gene>
<feature type="transmembrane region" description="Helical" evidence="2">
    <location>
        <begin position="277"/>
        <end position="300"/>
    </location>
</feature>
<dbReference type="AlphaFoldDB" id="A0A543IH68"/>
<protein>
    <submittedName>
        <fullName evidence="3">Uncharacterized protein</fullName>
    </submittedName>
</protein>
<proteinExistence type="predicted"/>
<keyword evidence="2" id="KW-0812">Transmembrane</keyword>
<dbReference type="EMBL" id="VFPO01000001">
    <property type="protein sequence ID" value="TQM69912.1"/>
    <property type="molecule type" value="Genomic_DNA"/>
</dbReference>
<reference evidence="3 4" key="1">
    <citation type="submission" date="2019-06" db="EMBL/GenBank/DDBJ databases">
        <title>Sequencing the genomes of 1000 actinobacteria strains.</title>
        <authorList>
            <person name="Klenk H.-P."/>
        </authorList>
    </citation>
    <scope>NUCLEOTIDE SEQUENCE [LARGE SCALE GENOMIC DNA]</scope>
    <source>
        <strain evidence="3 4">DSM 45043</strain>
    </source>
</reference>
<evidence type="ECO:0000313" key="3">
    <source>
        <dbReference type="EMBL" id="TQM69912.1"/>
    </source>
</evidence>